<feature type="domain" description="Chromo" evidence="4">
    <location>
        <begin position="18"/>
        <end position="79"/>
    </location>
</feature>
<feature type="compositionally biased region" description="Low complexity" evidence="3">
    <location>
        <begin position="160"/>
        <end position="172"/>
    </location>
</feature>
<dbReference type="GO" id="GO:0006338">
    <property type="term" value="P:chromatin remodeling"/>
    <property type="evidence" value="ECO:0007669"/>
    <property type="project" value="UniProtKB-ARBA"/>
</dbReference>
<dbReference type="SUPFAM" id="SSF54160">
    <property type="entry name" value="Chromo domain-like"/>
    <property type="match status" value="1"/>
</dbReference>
<evidence type="ECO:0000313" key="5">
    <source>
        <dbReference type="EMBL" id="PHH77815.1"/>
    </source>
</evidence>
<accession>A0A2C5Z7J3</accession>
<dbReference type="PROSITE" id="PS50013">
    <property type="entry name" value="CHROMO_2"/>
    <property type="match status" value="1"/>
</dbReference>
<dbReference type="Pfam" id="PF00385">
    <property type="entry name" value="Chromo"/>
    <property type="match status" value="1"/>
</dbReference>
<keyword evidence="2" id="KW-0175">Coiled coil</keyword>
<organism evidence="5 6">
    <name type="scientific">Ophiocordyceps australis</name>
    <dbReference type="NCBI Taxonomy" id="1399860"/>
    <lineage>
        <taxon>Eukaryota</taxon>
        <taxon>Fungi</taxon>
        <taxon>Dikarya</taxon>
        <taxon>Ascomycota</taxon>
        <taxon>Pezizomycotina</taxon>
        <taxon>Sordariomycetes</taxon>
        <taxon>Hypocreomycetidae</taxon>
        <taxon>Hypocreales</taxon>
        <taxon>Ophiocordycipitaceae</taxon>
        <taxon>Ophiocordyceps</taxon>
    </lineage>
</organism>
<evidence type="ECO:0000256" key="2">
    <source>
        <dbReference type="SAM" id="Coils"/>
    </source>
</evidence>
<reference evidence="5 6" key="1">
    <citation type="submission" date="2017-06" db="EMBL/GenBank/DDBJ databases">
        <title>Ant-infecting Ophiocordyceps genomes reveal a high diversity of potential behavioral manipulation genes and a possible major role for enterotoxins.</title>
        <authorList>
            <person name="De Bekker C."/>
            <person name="Evans H.C."/>
            <person name="Brachmann A."/>
            <person name="Hughes D.P."/>
        </authorList>
    </citation>
    <scope>NUCLEOTIDE SEQUENCE [LARGE SCALE GENOMIC DNA]</scope>
    <source>
        <strain evidence="5 6">1348a</strain>
    </source>
</reference>
<dbReference type="Proteomes" id="UP000224854">
    <property type="component" value="Unassembled WGS sequence"/>
</dbReference>
<dbReference type="InterPro" id="IPR016197">
    <property type="entry name" value="Chromo-like_dom_sf"/>
</dbReference>
<evidence type="ECO:0000259" key="4">
    <source>
        <dbReference type="PROSITE" id="PS50013"/>
    </source>
</evidence>
<dbReference type="AlphaFoldDB" id="A0A2C5Z7J3"/>
<keyword evidence="6" id="KW-1185">Reference proteome</keyword>
<dbReference type="EMBL" id="NJEU01000251">
    <property type="protein sequence ID" value="PHH77815.1"/>
    <property type="molecule type" value="Genomic_DNA"/>
</dbReference>
<feature type="region of interest" description="Disordered" evidence="3">
    <location>
        <begin position="156"/>
        <end position="183"/>
    </location>
</feature>
<name>A0A2C5Z7J3_9HYPO</name>
<feature type="coiled-coil region" evidence="2">
    <location>
        <begin position="118"/>
        <end position="145"/>
    </location>
</feature>
<evidence type="ECO:0000256" key="1">
    <source>
        <dbReference type="ARBA" id="ARBA00011353"/>
    </source>
</evidence>
<comment type="caution">
    <text evidence="5">The sequence shown here is derived from an EMBL/GenBank/DDBJ whole genome shotgun (WGS) entry which is preliminary data.</text>
</comment>
<dbReference type="InterPro" id="IPR023780">
    <property type="entry name" value="Chromo_domain"/>
</dbReference>
<dbReference type="Gene3D" id="2.40.50.40">
    <property type="match status" value="1"/>
</dbReference>
<gene>
    <name evidence="5" type="ORF">CDD82_3349</name>
</gene>
<dbReference type="CDD" id="cd18966">
    <property type="entry name" value="chromodomain"/>
    <property type="match status" value="1"/>
</dbReference>
<comment type="subunit">
    <text evidence="1">Component of the NuA4 histone acetyltransferase complex.</text>
</comment>
<evidence type="ECO:0000313" key="6">
    <source>
        <dbReference type="Proteomes" id="UP000224854"/>
    </source>
</evidence>
<sequence length="587" mass="65457">MEPVTSTTEESNDPDKTYAVEMILAERKLAGVCRFLVKWEGEQYPLGVSTWEPRSNLGGATILAWERFKKRTGRRTRENFSIHDYWVAVEERFKKKRALHADRNRRRELLGQEPKPYNTYFEDELENLRQNLEDFEEESKSVAGDGIDVEMLDIDDVKTKSSTPSPKQSTASRNKTRMTRQTGILTNTEESTTTTVADSCFSESSSSLNSPNPAVGLNIHQQPDQPMNSLISRVPNIPASERSLETARKTAIISRKSTAHFTNVFIGGKKTKQRANLSSAMSDQSVASKWLSVRKQHIGNKQLRDGEGSRTPSTLPTSWMKLGSETSEFVRRDPNCQDKQQAREELVIQETGTSLTLENTSNVALQEDASSGQSTSAVITTNSLSSCVVGDQSKTRNHSVGDQRKKRKLSVHWGATSEIPPDCYPESQPEEPFVQGASNQSPLSKPCQLDGGETQSVILTFIGLTDVGNAPWLQHLRRKDRLVFTHSCTAADWDKMALQLRQSKIYKGPVSADSDLENLSSIARRLKAADQGLVCFDKDFCILVAPTKCEEWSKAFQQQVNDASDHLLAVKTKPSRPESGALSRNKL</sequence>
<proteinExistence type="predicted"/>
<evidence type="ECO:0000256" key="3">
    <source>
        <dbReference type="SAM" id="MobiDB-lite"/>
    </source>
</evidence>
<protein>
    <recommendedName>
        <fullName evidence="4">Chromo domain-containing protein</fullName>
    </recommendedName>
</protein>
<dbReference type="OrthoDB" id="436852at2759"/>
<dbReference type="InterPro" id="IPR000953">
    <property type="entry name" value="Chromo/chromo_shadow_dom"/>
</dbReference>
<feature type="region of interest" description="Disordered" evidence="3">
    <location>
        <begin position="390"/>
        <end position="446"/>
    </location>
</feature>